<dbReference type="Pfam" id="PF02152">
    <property type="entry name" value="FolB"/>
    <property type="match status" value="1"/>
</dbReference>
<dbReference type="GO" id="GO:0046656">
    <property type="term" value="P:folic acid biosynthetic process"/>
    <property type="evidence" value="ECO:0007669"/>
    <property type="project" value="UniProtKB-UniRule"/>
</dbReference>
<dbReference type="Gene3D" id="3.30.1130.10">
    <property type="match status" value="1"/>
</dbReference>
<comment type="pathway">
    <text evidence="2 6">Cofactor biosynthesis; tetrahydrofolate biosynthesis; 2-amino-4-hydroxy-6-hydroxymethyl-7,8-dihydropteridine diphosphate from 7,8-dihydroneopterin triphosphate: step 3/4.</text>
</comment>
<dbReference type="SUPFAM" id="SSF55620">
    <property type="entry name" value="Tetrahydrobiopterin biosynthesis enzymes-like"/>
    <property type="match status" value="1"/>
</dbReference>
<protein>
    <recommendedName>
        <fullName evidence="6">7,8-dihydroneopterin aldolase</fullName>
        <ecNumber evidence="6">4.1.2.25</ecNumber>
    </recommendedName>
</protein>
<dbReference type="PANTHER" id="PTHR42844:SF1">
    <property type="entry name" value="DIHYDRONEOPTERIN ALDOLASE 1-RELATED"/>
    <property type="match status" value="1"/>
</dbReference>
<organism evidence="8 9">
    <name type="scientific">Caulifigura coniformis</name>
    <dbReference type="NCBI Taxonomy" id="2527983"/>
    <lineage>
        <taxon>Bacteria</taxon>
        <taxon>Pseudomonadati</taxon>
        <taxon>Planctomycetota</taxon>
        <taxon>Planctomycetia</taxon>
        <taxon>Planctomycetales</taxon>
        <taxon>Planctomycetaceae</taxon>
        <taxon>Caulifigura</taxon>
    </lineage>
</organism>
<evidence type="ECO:0000256" key="5">
    <source>
        <dbReference type="ARBA" id="ARBA00023239"/>
    </source>
</evidence>
<sequence>MTDFIEIEDLLVRTIIGVNPEERENRQDVVISLRLDTDLRPAARTDSIDDAVNYRTITKSVIAFVEQSSFHLVEKLAEEIARLCLREPRVERVRVHLRKPGALRFSRTVGVCIERNRNDFQPRS</sequence>
<comment type="similarity">
    <text evidence="3 6">Belongs to the DHNA family.</text>
</comment>
<dbReference type="KEGG" id="ccos:Pan44_11060"/>
<dbReference type="FunCoup" id="A0A517SAC8">
    <property type="interactions" value="329"/>
</dbReference>
<name>A0A517SAC8_9PLAN</name>
<dbReference type="EMBL" id="CP036271">
    <property type="protein sequence ID" value="QDT53091.1"/>
    <property type="molecule type" value="Genomic_DNA"/>
</dbReference>
<proteinExistence type="inferred from homology"/>
<evidence type="ECO:0000256" key="6">
    <source>
        <dbReference type="RuleBase" id="RU362079"/>
    </source>
</evidence>
<keyword evidence="4 6" id="KW-0289">Folate biosynthesis</keyword>
<dbReference type="InParanoid" id="A0A517SAC8"/>
<feature type="domain" description="Dihydroneopterin aldolase/epimerase" evidence="7">
    <location>
        <begin position="5"/>
        <end position="115"/>
    </location>
</feature>
<dbReference type="CDD" id="cd00534">
    <property type="entry name" value="DHNA_DHNTPE"/>
    <property type="match status" value="1"/>
</dbReference>
<dbReference type="UniPathway" id="UPA00077">
    <property type="reaction ID" value="UER00154"/>
</dbReference>
<comment type="catalytic activity">
    <reaction evidence="1 6">
        <text>7,8-dihydroneopterin = 6-hydroxymethyl-7,8-dihydropterin + glycolaldehyde</text>
        <dbReference type="Rhea" id="RHEA:10540"/>
        <dbReference type="ChEBI" id="CHEBI:17001"/>
        <dbReference type="ChEBI" id="CHEBI:17071"/>
        <dbReference type="ChEBI" id="CHEBI:44841"/>
        <dbReference type="EC" id="4.1.2.25"/>
    </reaction>
</comment>
<dbReference type="GO" id="GO:0004150">
    <property type="term" value="F:dihydroneopterin aldolase activity"/>
    <property type="evidence" value="ECO:0007669"/>
    <property type="project" value="UniProtKB-UniRule"/>
</dbReference>
<evidence type="ECO:0000313" key="8">
    <source>
        <dbReference type="EMBL" id="QDT53091.1"/>
    </source>
</evidence>
<dbReference type="OrthoDB" id="7580479at2"/>
<dbReference type="AlphaFoldDB" id="A0A517SAC8"/>
<evidence type="ECO:0000256" key="2">
    <source>
        <dbReference type="ARBA" id="ARBA00005013"/>
    </source>
</evidence>
<dbReference type="RefSeq" id="WP_145028008.1">
    <property type="nucleotide sequence ID" value="NZ_CP036271.1"/>
</dbReference>
<dbReference type="SMART" id="SM00905">
    <property type="entry name" value="FolB"/>
    <property type="match status" value="1"/>
</dbReference>
<dbReference type="InterPro" id="IPR043133">
    <property type="entry name" value="GTP-CH-I_C/QueF"/>
</dbReference>
<accession>A0A517SAC8</accession>
<keyword evidence="5 6" id="KW-0456">Lyase</keyword>
<dbReference type="NCBIfam" id="TIGR00525">
    <property type="entry name" value="folB"/>
    <property type="match status" value="1"/>
</dbReference>
<dbReference type="GO" id="GO:0005737">
    <property type="term" value="C:cytoplasm"/>
    <property type="evidence" value="ECO:0007669"/>
    <property type="project" value="TreeGrafter"/>
</dbReference>
<evidence type="ECO:0000256" key="3">
    <source>
        <dbReference type="ARBA" id="ARBA00005708"/>
    </source>
</evidence>
<evidence type="ECO:0000256" key="1">
    <source>
        <dbReference type="ARBA" id="ARBA00001353"/>
    </source>
</evidence>
<dbReference type="EC" id="4.1.2.25" evidence="6"/>
<comment type="function">
    <text evidence="6">Catalyzes the conversion of 7,8-dihydroneopterin to 6-hydroxymethyl-7,8-dihydropterin.</text>
</comment>
<dbReference type="InterPro" id="IPR006156">
    <property type="entry name" value="Dihydroneopterin_aldolase"/>
</dbReference>
<reference evidence="8 9" key="1">
    <citation type="submission" date="2019-02" db="EMBL/GenBank/DDBJ databases">
        <title>Deep-cultivation of Planctomycetes and their phenomic and genomic characterization uncovers novel biology.</title>
        <authorList>
            <person name="Wiegand S."/>
            <person name="Jogler M."/>
            <person name="Boedeker C."/>
            <person name="Pinto D."/>
            <person name="Vollmers J."/>
            <person name="Rivas-Marin E."/>
            <person name="Kohn T."/>
            <person name="Peeters S.H."/>
            <person name="Heuer A."/>
            <person name="Rast P."/>
            <person name="Oberbeckmann S."/>
            <person name="Bunk B."/>
            <person name="Jeske O."/>
            <person name="Meyerdierks A."/>
            <person name="Storesund J.E."/>
            <person name="Kallscheuer N."/>
            <person name="Luecker S."/>
            <person name="Lage O.M."/>
            <person name="Pohl T."/>
            <person name="Merkel B.J."/>
            <person name="Hornburger P."/>
            <person name="Mueller R.-W."/>
            <person name="Bruemmer F."/>
            <person name="Labrenz M."/>
            <person name="Spormann A.M."/>
            <person name="Op den Camp H."/>
            <person name="Overmann J."/>
            <person name="Amann R."/>
            <person name="Jetten M.S.M."/>
            <person name="Mascher T."/>
            <person name="Medema M.H."/>
            <person name="Devos D.P."/>
            <person name="Kaster A.-K."/>
            <person name="Ovreas L."/>
            <person name="Rohde M."/>
            <person name="Galperin M.Y."/>
            <person name="Jogler C."/>
        </authorList>
    </citation>
    <scope>NUCLEOTIDE SEQUENCE [LARGE SCALE GENOMIC DNA]</scope>
    <source>
        <strain evidence="8 9">Pan44</strain>
    </source>
</reference>
<evidence type="ECO:0000313" key="9">
    <source>
        <dbReference type="Proteomes" id="UP000315700"/>
    </source>
</evidence>
<dbReference type="NCBIfam" id="TIGR00526">
    <property type="entry name" value="folB_dom"/>
    <property type="match status" value="1"/>
</dbReference>
<dbReference type="InterPro" id="IPR006157">
    <property type="entry name" value="FolB_dom"/>
</dbReference>
<evidence type="ECO:0000259" key="7">
    <source>
        <dbReference type="SMART" id="SM00905"/>
    </source>
</evidence>
<gene>
    <name evidence="8" type="primary">folB</name>
    <name evidence="8" type="ORF">Pan44_11060</name>
</gene>
<evidence type="ECO:0000256" key="4">
    <source>
        <dbReference type="ARBA" id="ARBA00022909"/>
    </source>
</evidence>
<dbReference type="PANTHER" id="PTHR42844">
    <property type="entry name" value="DIHYDRONEOPTERIN ALDOLASE 1-RELATED"/>
    <property type="match status" value="1"/>
</dbReference>
<dbReference type="GO" id="GO:0046654">
    <property type="term" value="P:tetrahydrofolate biosynthetic process"/>
    <property type="evidence" value="ECO:0007669"/>
    <property type="project" value="UniProtKB-UniRule"/>
</dbReference>
<dbReference type="Proteomes" id="UP000315700">
    <property type="component" value="Chromosome"/>
</dbReference>
<keyword evidence="9" id="KW-1185">Reference proteome</keyword>